<organism evidence="1 2">
    <name type="scientific">Flavobacterium ginsengisoli</name>
    <dbReference type="NCBI Taxonomy" id="871694"/>
    <lineage>
        <taxon>Bacteria</taxon>
        <taxon>Pseudomonadati</taxon>
        <taxon>Bacteroidota</taxon>
        <taxon>Flavobacteriia</taxon>
        <taxon>Flavobacteriales</taxon>
        <taxon>Flavobacteriaceae</taxon>
        <taxon>Flavobacterium</taxon>
    </lineage>
</organism>
<dbReference type="EMBL" id="BAABDT010000003">
    <property type="protein sequence ID" value="GAA3737060.1"/>
    <property type="molecule type" value="Genomic_DNA"/>
</dbReference>
<reference evidence="2" key="1">
    <citation type="journal article" date="2019" name="Int. J. Syst. Evol. Microbiol.">
        <title>The Global Catalogue of Microorganisms (GCM) 10K type strain sequencing project: providing services to taxonomists for standard genome sequencing and annotation.</title>
        <authorList>
            <consortium name="The Broad Institute Genomics Platform"/>
            <consortium name="The Broad Institute Genome Sequencing Center for Infectious Disease"/>
            <person name="Wu L."/>
            <person name="Ma J."/>
        </authorList>
    </citation>
    <scope>NUCLEOTIDE SEQUENCE [LARGE SCALE GENOMIC DNA]</scope>
    <source>
        <strain evidence="2">JCM 17336</strain>
    </source>
</reference>
<evidence type="ECO:0000313" key="2">
    <source>
        <dbReference type="Proteomes" id="UP001501367"/>
    </source>
</evidence>
<comment type="caution">
    <text evidence="1">The sequence shown here is derived from an EMBL/GenBank/DDBJ whole genome shotgun (WGS) entry which is preliminary data.</text>
</comment>
<dbReference type="Proteomes" id="UP001501367">
    <property type="component" value="Unassembled WGS sequence"/>
</dbReference>
<proteinExistence type="predicted"/>
<evidence type="ECO:0000313" key="1">
    <source>
        <dbReference type="EMBL" id="GAA3737060.1"/>
    </source>
</evidence>
<keyword evidence="2" id="KW-1185">Reference proteome</keyword>
<protein>
    <submittedName>
        <fullName evidence="1">Uncharacterized protein</fullName>
    </submittedName>
</protein>
<accession>A0ABP7FJ34</accession>
<sequence>MKIYFVNICESSLNRGFMGAWRKIILVMNKIIIRFLNNLVDILAAKRQESIFVSKKILF</sequence>
<name>A0ABP7FJ34_9FLAO</name>
<gene>
    <name evidence="1" type="ORF">GCM10022422_20430</name>
</gene>